<reference evidence="6 7" key="1">
    <citation type="journal article" date="2014" name="Genome Announc.">
        <title>Draft genome sequences of six enterohepatic helicobacter species isolated from humans and one from rhesus macaques.</title>
        <authorList>
            <person name="Shen Z."/>
            <person name="Sheh A."/>
            <person name="Young S.K."/>
            <person name="Abouelliel A."/>
            <person name="Ward D.V."/>
            <person name="Earl A.M."/>
            <person name="Fox J.G."/>
        </authorList>
    </citation>
    <scope>NUCLEOTIDE SEQUENCE [LARGE SCALE GENOMIC DNA]</scope>
    <source>
        <strain evidence="6 7">MIT 99-5501</strain>
    </source>
</reference>
<dbReference type="CDD" id="cd06174">
    <property type="entry name" value="MFS"/>
    <property type="match status" value="1"/>
</dbReference>
<feature type="transmembrane region" description="Helical" evidence="5">
    <location>
        <begin position="439"/>
        <end position="461"/>
    </location>
</feature>
<feature type="transmembrane region" description="Helical" evidence="5">
    <location>
        <begin position="134"/>
        <end position="153"/>
    </location>
</feature>
<feature type="transmembrane region" description="Helical" evidence="5">
    <location>
        <begin position="404"/>
        <end position="427"/>
    </location>
</feature>
<feature type="transmembrane region" description="Helical" evidence="5">
    <location>
        <begin position="70"/>
        <end position="88"/>
    </location>
</feature>
<evidence type="ECO:0000256" key="5">
    <source>
        <dbReference type="SAM" id="Phobius"/>
    </source>
</evidence>
<dbReference type="PANTHER" id="PTHR23539:SF1">
    <property type="entry name" value="MAJOR FACILITATOR SUPERFAMILY (MFS) PROFILE DOMAIN-CONTAINING PROTEIN"/>
    <property type="match status" value="1"/>
</dbReference>
<feature type="transmembrane region" description="Helical" evidence="5">
    <location>
        <begin position="233"/>
        <end position="254"/>
    </location>
</feature>
<dbReference type="STRING" id="1357400.HMPREF2086_01565"/>
<protein>
    <recommendedName>
        <fullName evidence="8">Major facilitator superfamily (MFS) profile domain-containing protein</fullName>
    </recommendedName>
</protein>
<feature type="compositionally biased region" description="Low complexity" evidence="4">
    <location>
        <begin position="336"/>
        <end position="358"/>
    </location>
</feature>
<dbReference type="InterPro" id="IPR011701">
    <property type="entry name" value="MFS"/>
</dbReference>
<dbReference type="SUPFAM" id="SSF103473">
    <property type="entry name" value="MFS general substrate transporter"/>
    <property type="match status" value="2"/>
</dbReference>
<feature type="transmembrane region" description="Helical" evidence="5">
    <location>
        <begin position="159"/>
        <end position="177"/>
    </location>
</feature>
<dbReference type="RefSeq" id="WP_023928300.1">
    <property type="nucleotide sequence ID" value="NZ_KI669455.1"/>
</dbReference>
<keyword evidence="1 5" id="KW-0812">Transmembrane</keyword>
<feature type="transmembrane region" description="Helical" evidence="5">
    <location>
        <begin position="375"/>
        <end position="398"/>
    </location>
</feature>
<proteinExistence type="predicted"/>
<evidence type="ECO:0008006" key="8">
    <source>
        <dbReference type="Google" id="ProtNLM"/>
    </source>
</evidence>
<dbReference type="HOGENOM" id="CLU_038484_0_0_7"/>
<sequence length="497" mass="52734">MNPSNLLAWLNFFVADVRDGLGPFLGVFLLQNGFGEAQVGLISTISHIIALALGVPCGILVDKTTRKKECIALFITLIMLFCSLNYFFPSFIFTLLAQCLVALSGVFLAPAFAALTLGIIGVKHYPLQCARNEAYKHAGTAFGAALSFVLALHFGIASVFVITALLGGCSLVVLGLIRSECIDDFTARGEIRESANYAEQKGAGQEGAKQNGARKSGVGKVVSIWALFADKRVVFLSVIMFCFHLSNAAMLPLLSQRAQKLGIDSSGAYAAATILIAQSTMILVAFACGRALGRNQADNAKENVAGGNVASENLTVENHAVGNQSHAQSHTDDKNSSQNLAQSTQQNQAQNTTQNLPQNPLPAQPKRHNNSEFKLYFWLFFACFFALIIRGGIAANFAGIGGMIFTQILDGIGAGVSGVIVPVIVAFMLRGSGHINAGLALVLTCGGLGAALSNGIGGYFAQFYGYLYAYLFLGTVAMLGLILWCAGAKMLMQKYNA</sequence>
<accession>V8C7P3</accession>
<evidence type="ECO:0000256" key="2">
    <source>
        <dbReference type="ARBA" id="ARBA00022989"/>
    </source>
</evidence>
<feature type="transmembrane region" description="Helical" evidence="5">
    <location>
        <begin position="39"/>
        <end position="61"/>
    </location>
</feature>
<evidence type="ECO:0000313" key="6">
    <source>
        <dbReference type="EMBL" id="ETD22766.1"/>
    </source>
</evidence>
<feature type="transmembrane region" description="Helical" evidence="5">
    <location>
        <begin position="266"/>
        <end position="288"/>
    </location>
</feature>
<keyword evidence="3 5" id="KW-0472">Membrane</keyword>
<dbReference type="AlphaFoldDB" id="V8C7P3"/>
<feature type="region of interest" description="Disordered" evidence="4">
    <location>
        <begin position="323"/>
        <end position="364"/>
    </location>
</feature>
<dbReference type="InterPro" id="IPR036259">
    <property type="entry name" value="MFS_trans_sf"/>
</dbReference>
<evidence type="ECO:0000313" key="7">
    <source>
        <dbReference type="Proteomes" id="UP000018731"/>
    </source>
</evidence>
<feature type="transmembrane region" description="Helical" evidence="5">
    <location>
        <begin position="100"/>
        <end position="122"/>
    </location>
</feature>
<dbReference type="Gene3D" id="1.20.1250.20">
    <property type="entry name" value="MFS general substrate transporter like domains"/>
    <property type="match status" value="1"/>
</dbReference>
<evidence type="ECO:0000256" key="1">
    <source>
        <dbReference type="ARBA" id="ARBA00022692"/>
    </source>
</evidence>
<keyword evidence="7" id="KW-1185">Reference proteome</keyword>
<evidence type="ECO:0000256" key="4">
    <source>
        <dbReference type="SAM" id="MobiDB-lite"/>
    </source>
</evidence>
<evidence type="ECO:0000256" key="3">
    <source>
        <dbReference type="ARBA" id="ARBA00023136"/>
    </source>
</evidence>
<dbReference type="Proteomes" id="UP000018731">
    <property type="component" value="Unassembled WGS sequence"/>
</dbReference>
<gene>
    <name evidence="6" type="ORF">HMPREF2086_01565</name>
</gene>
<organism evidence="6 7">
    <name type="scientific">Helicobacter macacae MIT 99-5501</name>
    <dbReference type="NCBI Taxonomy" id="1357400"/>
    <lineage>
        <taxon>Bacteria</taxon>
        <taxon>Pseudomonadati</taxon>
        <taxon>Campylobacterota</taxon>
        <taxon>Epsilonproteobacteria</taxon>
        <taxon>Campylobacterales</taxon>
        <taxon>Helicobacteraceae</taxon>
        <taxon>Helicobacter</taxon>
    </lineage>
</organism>
<dbReference type="OrthoDB" id="9812574at2"/>
<keyword evidence="2 5" id="KW-1133">Transmembrane helix</keyword>
<feature type="transmembrane region" description="Helical" evidence="5">
    <location>
        <begin position="467"/>
        <end position="486"/>
    </location>
</feature>
<dbReference type="eggNOG" id="COG2814">
    <property type="taxonomic scope" value="Bacteria"/>
</dbReference>
<dbReference type="GO" id="GO:0022857">
    <property type="term" value="F:transmembrane transporter activity"/>
    <property type="evidence" value="ECO:0007669"/>
    <property type="project" value="InterPro"/>
</dbReference>
<dbReference type="PANTHER" id="PTHR23539">
    <property type="entry name" value="MFS TRANSPORTER"/>
    <property type="match status" value="1"/>
</dbReference>
<dbReference type="Pfam" id="PF07690">
    <property type="entry name" value="MFS_1"/>
    <property type="match status" value="1"/>
</dbReference>
<name>V8C7P3_9HELI</name>
<dbReference type="PATRIC" id="fig|1357400.3.peg.2101"/>
<comment type="caution">
    <text evidence="6">The sequence shown here is derived from an EMBL/GenBank/DDBJ whole genome shotgun (WGS) entry which is preliminary data.</text>
</comment>
<dbReference type="EMBL" id="AZJI01000007">
    <property type="protein sequence ID" value="ETD22766.1"/>
    <property type="molecule type" value="Genomic_DNA"/>
</dbReference>